<evidence type="ECO:0000256" key="1">
    <source>
        <dbReference type="SAM" id="MobiDB-lite"/>
    </source>
</evidence>
<sequence>MSAKQTTKAATEQSAEKKKTLVPRKSVHVRVKTKAPGAKRSLCGVIFTNEWKPLFLDNKGSAYKAIDADPALAMEPAPEPVKAPEPEAAETPTGKEAK</sequence>
<organism evidence="2 3">
    <name type="scientific">Vreelandella titanicae</name>
    <dbReference type="NCBI Taxonomy" id="664683"/>
    <lineage>
        <taxon>Bacteria</taxon>
        <taxon>Pseudomonadati</taxon>
        <taxon>Pseudomonadota</taxon>
        <taxon>Gammaproteobacteria</taxon>
        <taxon>Oceanospirillales</taxon>
        <taxon>Halomonadaceae</taxon>
        <taxon>Vreelandella</taxon>
    </lineage>
</organism>
<accession>A0AAP9NM33</accession>
<feature type="compositionally biased region" description="Basic residues" evidence="1">
    <location>
        <begin position="20"/>
        <end position="33"/>
    </location>
</feature>
<protein>
    <submittedName>
        <fullName evidence="2">Uncharacterized protein</fullName>
    </submittedName>
</protein>
<evidence type="ECO:0000313" key="3">
    <source>
        <dbReference type="Proteomes" id="UP000509761"/>
    </source>
</evidence>
<keyword evidence="3" id="KW-1185">Reference proteome</keyword>
<feature type="compositionally biased region" description="Polar residues" evidence="1">
    <location>
        <begin position="1"/>
        <end position="13"/>
    </location>
</feature>
<dbReference type="EMBL" id="CP054580">
    <property type="protein sequence ID" value="QKS24793.1"/>
    <property type="molecule type" value="Genomic_DNA"/>
</dbReference>
<proteinExistence type="predicted"/>
<gene>
    <name evidence="2" type="ORF">FX987_02575</name>
</gene>
<dbReference type="Proteomes" id="UP000509761">
    <property type="component" value="Chromosome"/>
</dbReference>
<name>A0AAP9NM33_9GAMM</name>
<dbReference type="AlphaFoldDB" id="A0AAP9NM33"/>
<dbReference type="RefSeq" id="WP_174788295.1">
    <property type="nucleotide sequence ID" value="NZ_CP054580.1"/>
</dbReference>
<evidence type="ECO:0000313" key="2">
    <source>
        <dbReference type="EMBL" id="QKS24793.1"/>
    </source>
</evidence>
<reference evidence="2 3" key="1">
    <citation type="submission" date="2019-12" db="EMBL/GenBank/DDBJ databases">
        <title>Genome sequencing and assembly of endphytes of Porphyra tenera.</title>
        <authorList>
            <person name="Park J.M."/>
            <person name="Shin R."/>
            <person name="Jo S.H."/>
        </authorList>
    </citation>
    <scope>NUCLEOTIDE SEQUENCE [LARGE SCALE GENOMIC DNA]</scope>
    <source>
        <strain evidence="2 3">GPM3</strain>
    </source>
</reference>
<feature type="region of interest" description="Disordered" evidence="1">
    <location>
        <begin position="75"/>
        <end position="98"/>
    </location>
</feature>
<feature type="region of interest" description="Disordered" evidence="1">
    <location>
        <begin position="1"/>
        <end position="33"/>
    </location>
</feature>